<dbReference type="Pfam" id="PF01047">
    <property type="entry name" value="MarR"/>
    <property type="match status" value="1"/>
</dbReference>
<keyword evidence="2" id="KW-0238">DNA-binding</keyword>
<keyword evidence="6" id="KW-1185">Reference proteome</keyword>
<dbReference type="SMART" id="SM00347">
    <property type="entry name" value="HTH_MARR"/>
    <property type="match status" value="1"/>
</dbReference>
<dbReference type="PROSITE" id="PS50995">
    <property type="entry name" value="HTH_MARR_2"/>
    <property type="match status" value="1"/>
</dbReference>
<evidence type="ECO:0000313" key="5">
    <source>
        <dbReference type="EMBL" id="GGH80713.1"/>
    </source>
</evidence>
<comment type="caution">
    <text evidence="5">The sequence shown here is derived from an EMBL/GenBank/DDBJ whole genome shotgun (WGS) entry which is preliminary data.</text>
</comment>
<dbReference type="Gene3D" id="1.10.10.10">
    <property type="entry name" value="Winged helix-like DNA-binding domain superfamily/Winged helix DNA-binding domain"/>
    <property type="match status" value="1"/>
</dbReference>
<gene>
    <name evidence="5" type="ORF">GCM10007362_29450</name>
</gene>
<dbReference type="InterPro" id="IPR023187">
    <property type="entry name" value="Tscrpt_reg_MarR-type_CS"/>
</dbReference>
<dbReference type="PROSITE" id="PS01117">
    <property type="entry name" value="HTH_MARR_1"/>
    <property type="match status" value="1"/>
</dbReference>
<evidence type="ECO:0000256" key="3">
    <source>
        <dbReference type="ARBA" id="ARBA00023163"/>
    </source>
</evidence>
<proteinExistence type="predicted"/>
<keyword evidence="1" id="KW-0805">Transcription regulation</keyword>
<dbReference type="SUPFAM" id="SSF46785">
    <property type="entry name" value="Winged helix' DNA-binding domain"/>
    <property type="match status" value="1"/>
</dbReference>
<reference evidence="6" key="1">
    <citation type="journal article" date="2019" name="Int. J. Syst. Evol. Microbiol.">
        <title>The Global Catalogue of Microorganisms (GCM) 10K type strain sequencing project: providing services to taxonomists for standard genome sequencing and annotation.</title>
        <authorList>
            <consortium name="The Broad Institute Genomics Platform"/>
            <consortium name="The Broad Institute Genome Sequencing Center for Infectious Disease"/>
            <person name="Wu L."/>
            <person name="Ma J."/>
        </authorList>
    </citation>
    <scope>NUCLEOTIDE SEQUENCE [LARGE SCALE GENOMIC DNA]</scope>
    <source>
        <strain evidence="6">CCM 8702</strain>
    </source>
</reference>
<evidence type="ECO:0000256" key="1">
    <source>
        <dbReference type="ARBA" id="ARBA00023015"/>
    </source>
</evidence>
<dbReference type="RefSeq" id="WP_172244786.1">
    <property type="nucleotide sequence ID" value="NZ_BMDD01000003.1"/>
</dbReference>
<evidence type="ECO:0000259" key="4">
    <source>
        <dbReference type="PROSITE" id="PS50995"/>
    </source>
</evidence>
<organism evidence="5 6">
    <name type="scientific">Saccharibacillus endophyticus</name>
    <dbReference type="NCBI Taxonomy" id="2060666"/>
    <lineage>
        <taxon>Bacteria</taxon>
        <taxon>Bacillati</taxon>
        <taxon>Bacillota</taxon>
        <taxon>Bacilli</taxon>
        <taxon>Bacillales</taxon>
        <taxon>Paenibacillaceae</taxon>
        <taxon>Saccharibacillus</taxon>
    </lineage>
</organism>
<dbReference type="InterPro" id="IPR000835">
    <property type="entry name" value="HTH_MarR-typ"/>
</dbReference>
<name>A0ABQ1ZVX3_9BACL</name>
<dbReference type="PRINTS" id="PR00598">
    <property type="entry name" value="HTHMARR"/>
</dbReference>
<evidence type="ECO:0000256" key="2">
    <source>
        <dbReference type="ARBA" id="ARBA00023125"/>
    </source>
</evidence>
<keyword evidence="3" id="KW-0804">Transcription</keyword>
<protein>
    <recommendedName>
        <fullName evidence="4">HTH marR-type domain-containing protein</fullName>
    </recommendedName>
</protein>
<dbReference type="EMBL" id="BMDD01000003">
    <property type="protein sequence ID" value="GGH80713.1"/>
    <property type="molecule type" value="Genomic_DNA"/>
</dbReference>
<sequence length="139" mass="16018">MSEQYPIGRWISILYRQNQKQLTQALKPYGLGGGGQHAFLKNILLRPGIRQDQLTIDLKFDKATTARAVQHLEQEGYIERIADKQDRRAYLLYPTQKGLDFLPVLLRLLEEHNAVITRNLSKEEEALLAGLLKKVYEES</sequence>
<dbReference type="PANTHER" id="PTHR42756:SF2">
    <property type="entry name" value="MARR FAMILY REGULATORY PROTEIN"/>
    <property type="match status" value="1"/>
</dbReference>
<dbReference type="InterPro" id="IPR036390">
    <property type="entry name" value="WH_DNA-bd_sf"/>
</dbReference>
<dbReference type="InterPro" id="IPR036388">
    <property type="entry name" value="WH-like_DNA-bd_sf"/>
</dbReference>
<dbReference type="Proteomes" id="UP000605427">
    <property type="component" value="Unassembled WGS sequence"/>
</dbReference>
<evidence type="ECO:0000313" key="6">
    <source>
        <dbReference type="Proteomes" id="UP000605427"/>
    </source>
</evidence>
<feature type="domain" description="HTH marR-type" evidence="4">
    <location>
        <begin position="1"/>
        <end position="137"/>
    </location>
</feature>
<accession>A0ABQ1ZVX3</accession>
<dbReference type="PANTHER" id="PTHR42756">
    <property type="entry name" value="TRANSCRIPTIONAL REGULATOR, MARR"/>
    <property type="match status" value="1"/>
</dbReference>